<dbReference type="GO" id="GO:0061630">
    <property type="term" value="F:ubiquitin protein ligase activity"/>
    <property type="evidence" value="ECO:0007669"/>
    <property type="project" value="TreeGrafter"/>
</dbReference>
<dbReference type="InterPro" id="IPR036885">
    <property type="entry name" value="SWIB_MDM2_dom_sf"/>
</dbReference>
<dbReference type="InterPro" id="IPR003121">
    <property type="entry name" value="SWIB_MDM2_domain"/>
</dbReference>
<dbReference type="Proteomes" id="UP000694392">
    <property type="component" value="Unplaced"/>
</dbReference>
<dbReference type="AlphaFoldDB" id="A0A8D0L888"/>
<dbReference type="CDD" id="cd17673">
    <property type="entry name" value="MDM4"/>
    <property type="match status" value="1"/>
</dbReference>
<reference evidence="5" key="1">
    <citation type="submission" date="2025-08" db="UniProtKB">
        <authorList>
            <consortium name="Ensembl"/>
        </authorList>
    </citation>
    <scope>IDENTIFICATION</scope>
</reference>
<accession>A0A8D0L888</accession>
<evidence type="ECO:0000313" key="5">
    <source>
        <dbReference type="Ensembl" id="ENSSPUP00000015962.1"/>
    </source>
</evidence>
<keyword evidence="6" id="KW-1185">Reference proteome</keyword>
<dbReference type="GO" id="GO:0002039">
    <property type="term" value="F:p53 binding"/>
    <property type="evidence" value="ECO:0007669"/>
    <property type="project" value="TreeGrafter"/>
</dbReference>
<keyword evidence="1" id="KW-0479">Metal-binding</keyword>
<evidence type="ECO:0000256" key="1">
    <source>
        <dbReference type="ARBA" id="ARBA00022723"/>
    </source>
</evidence>
<name>A0A8D0L888_SPHPU</name>
<evidence type="ECO:0000256" key="2">
    <source>
        <dbReference type="ARBA" id="ARBA00022771"/>
    </source>
</evidence>
<dbReference type="Ensembl" id="ENSSPUT00000017016.1">
    <property type="protein sequence ID" value="ENSSPUP00000015962.1"/>
    <property type="gene ID" value="ENSSPUG00000012302.1"/>
</dbReference>
<dbReference type="PANTHER" id="PTHR46858:SF12">
    <property type="entry name" value="PROTEIN MDM4"/>
    <property type="match status" value="1"/>
</dbReference>
<keyword evidence="2" id="KW-0863">Zinc-finger</keyword>
<feature type="domain" description="DM2" evidence="4">
    <location>
        <begin position="36"/>
        <end position="119"/>
    </location>
</feature>
<keyword evidence="3" id="KW-0862">Zinc</keyword>
<sequence>MQVHDLKISCRIPHPHAESPVLLLPAQSFQPALGRCRVCPKPRLLKILQAAGAQGETFTLKEVIHYLGQYIMLRELYDKQQQHMVYCGGDVLWELMELETFSVKDPSPVYDMLKRNVTASVVTGRFLIV</sequence>
<dbReference type="GeneTree" id="ENSGT00530000063539"/>
<organism evidence="5 6">
    <name type="scientific">Sphenodon punctatus</name>
    <name type="common">Tuatara</name>
    <name type="synonym">Hatteria punctata</name>
    <dbReference type="NCBI Taxonomy" id="8508"/>
    <lineage>
        <taxon>Eukaryota</taxon>
        <taxon>Metazoa</taxon>
        <taxon>Chordata</taxon>
        <taxon>Craniata</taxon>
        <taxon>Vertebrata</taxon>
        <taxon>Euteleostomi</taxon>
        <taxon>Lepidosauria</taxon>
        <taxon>Sphenodontia</taxon>
        <taxon>Sphenodontidae</taxon>
        <taxon>Sphenodon</taxon>
    </lineage>
</organism>
<dbReference type="PROSITE" id="PS51925">
    <property type="entry name" value="SWIB_MDM2"/>
    <property type="match status" value="1"/>
</dbReference>
<evidence type="ECO:0000259" key="4">
    <source>
        <dbReference type="PROSITE" id="PS51925"/>
    </source>
</evidence>
<protein>
    <recommendedName>
        <fullName evidence="4">DM2 domain-containing protein</fullName>
    </recommendedName>
</protein>
<dbReference type="PANTHER" id="PTHR46858">
    <property type="entry name" value="OS05G0521000 PROTEIN"/>
    <property type="match status" value="1"/>
</dbReference>
<evidence type="ECO:0000313" key="6">
    <source>
        <dbReference type="Proteomes" id="UP000694392"/>
    </source>
</evidence>
<dbReference type="GO" id="GO:0008270">
    <property type="term" value="F:zinc ion binding"/>
    <property type="evidence" value="ECO:0007669"/>
    <property type="project" value="UniProtKB-KW"/>
</dbReference>
<dbReference type="GO" id="GO:0010468">
    <property type="term" value="P:regulation of gene expression"/>
    <property type="evidence" value="ECO:0007669"/>
    <property type="project" value="TreeGrafter"/>
</dbReference>
<proteinExistence type="predicted"/>
<reference evidence="5" key="2">
    <citation type="submission" date="2025-09" db="UniProtKB">
        <authorList>
            <consortium name="Ensembl"/>
        </authorList>
    </citation>
    <scope>IDENTIFICATION</scope>
</reference>
<dbReference type="SUPFAM" id="SSF47592">
    <property type="entry name" value="SWIB/MDM2 domain"/>
    <property type="match status" value="1"/>
</dbReference>
<dbReference type="GO" id="GO:0016567">
    <property type="term" value="P:protein ubiquitination"/>
    <property type="evidence" value="ECO:0007669"/>
    <property type="project" value="TreeGrafter"/>
</dbReference>
<dbReference type="Gene3D" id="1.10.245.10">
    <property type="entry name" value="SWIB/MDM2 domain"/>
    <property type="match status" value="1"/>
</dbReference>
<evidence type="ECO:0000256" key="3">
    <source>
        <dbReference type="ARBA" id="ARBA00022833"/>
    </source>
</evidence>
<dbReference type="GO" id="GO:0043066">
    <property type="term" value="P:negative regulation of apoptotic process"/>
    <property type="evidence" value="ECO:0007669"/>
    <property type="project" value="TreeGrafter"/>
</dbReference>